<organism evidence="6 7">
    <name type="scientific">Meganyctiphanes norvegica</name>
    <name type="common">Northern krill</name>
    <name type="synonym">Thysanopoda norvegica</name>
    <dbReference type="NCBI Taxonomy" id="48144"/>
    <lineage>
        <taxon>Eukaryota</taxon>
        <taxon>Metazoa</taxon>
        <taxon>Ecdysozoa</taxon>
        <taxon>Arthropoda</taxon>
        <taxon>Crustacea</taxon>
        <taxon>Multicrustacea</taxon>
        <taxon>Malacostraca</taxon>
        <taxon>Eumalacostraca</taxon>
        <taxon>Eucarida</taxon>
        <taxon>Euphausiacea</taxon>
        <taxon>Euphausiidae</taxon>
        <taxon>Meganyctiphanes</taxon>
    </lineage>
</organism>
<dbReference type="Proteomes" id="UP001497623">
    <property type="component" value="Unassembled WGS sequence"/>
</dbReference>
<evidence type="ECO:0000313" key="6">
    <source>
        <dbReference type="EMBL" id="CAL4181639.1"/>
    </source>
</evidence>
<dbReference type="GO" id="GO:0005737">
    <property type="term" value="C:cytoplasm"/>
    <property type="evidence" value="ECO:0007669"/>
    <property type="project" value="TreeGrafter"/>
</dbReference>
<dbReference type="PANTHER" id="PTHR10454:SF232">
    <property type="entry name" value="AT03047P-RELATED"/>
    <property type="match status" value="1"/>
</dbReference>
<feature type="region of interest" description="Disordered" evidence="3">
    <location>
        <begin position="1"/>
        <end position="20"/>
    </location>
</feature>
<feature type="compositionally biased region" description="Basic and acidic residues" evidence="3">
    <location>
        <begin position="9"/>
        <end position="20"/>
    </location>
</feature>
<keyword evidence="7" id="KW-1185">Reference proteome</keyword>
<evidence type="ECO:0000256" key="3">
    <source>
        <dbReference type="SAM" id="MobiDB-lite"/>
    </source>
</evidence>
<feature type="domain" description="Caspase family p10" evidence="4">
    <location>
        <begin position="215"/>
        <end position="311"/>
    </location>
</feature>
<dbReference type="SMART" id="SM00115">
    <property type="entry name" value="CASc"/>
    <property type="match status" value="1"/>
</dbReference>
<dbReference type="Pfam" id="PF00656">
    <property type="entry name" value="Peptidase_C14"/>
    <property type="match status" value="1"/>
</dbReference>
<dbReference type="PROSITE" id="PS50207">
    <property type="entry name" value="CASPASE_P10"/>
    <property type="match status" value="1"/>
</dbReference>
<dbReference type="InterPro" id="IPR001309">
    <property type="entry name" value="Pept_C14_p20"/>
</dbReference>
<dbReference type="InterPro" id="IPR029030">
    <property type="entry name" value="Caspase-like_dom_sf"/>
</dbReference>
<dbReference type="PANTHER" id="PTHR10454">
    <property type="entry name" value="CASPASE"/>
    <property type="match status" value="1"/>
</dbReference>
<evidence type="ECO:0000256" key="1">
    <source>
        <dbReference type="ARBA" id="ARBA00010134"/>
    </source>
</evidence>
<dbReference type="InterPro" id="IPR002398">
    <property type="entry name" value="Pept_C14"/>
</dbReference>
<dbReference type="InterPro" id="IPR033139">
    <property type="entry name" value="Caspase_cys_AS"/>
</dbReference>
<evidence type="ECO:0008006" key="8">
    <source>
        <dbReference type="Google" id="ProtNLM"/>
    </source>
</evidence>
<reference evidence="6 7" key="1">
    <citation type="submission" date="2024-05" db="EMBL/GenBank/DDBJ databases">
        <authorList>
            <person name="Wallberg A."/>
        </authorList>
    </citation>
    <scope>NUCLEOTIDE SEQUENCE [LARGE SCALE GENOMIC DNA]</scope>
</reference>
<dbReference type="AlphaFoldDB" id="A0AAV2SGQ7"/>
<evidence type="ECO:0000256" key="2">
    <source>
        <dbReference type="RuleBase" id="RU003971"/>
    </source>
</evidence>
<dbReference type="PROSITE" id="PS01122">
    <property type="entry name" value="CASPASE_CYS"/>
    <property type="match status" value="1"/>
</dbReference>
<dbReference type="GO" id="GO:0043525">
    <property type="term" value="P:positive regulation of neuron apoptotic process"/>
    <property type="evidence" value="ECO:0007669"/>
    <property type="project" value="TreeGrafter"/>
</dbReference>
<evidence type="ECO:0000313" key="7">
    <source>
        <dbReference type="Proteomes" id="UP001497623"/>
    </source>
</evidence>
<name>A0AAV2SGQ7_MEGNR</name>
<dbReference type="EMBL" id="CAXKWB010059175">
    <property type="protein sequence ID" value="CAL4181639.1"/>
    <property type="molecule type" value="Genomic_DNA"/>
</dbReference>
<dbReference type="PROSITE" id="PS50208">
    <property type="entry name" value="CASPASE_P20"/>
    <property type="match status" value="1"/>
</dbReference>
<dbReference type="PRINTS" id="PR00376">
    <property type="entry name" value="IL1BCENZYME"/>
</dbReference>
<protein>
    <recommendedName>
        <fullName evidence="8">Caspase</fullName>
    </recommendedName>
</protein>
<comment type="caution">
    <text evidence="6">The sequence shown here is derived from an EMBL/GenBank/DDBJ whole genome shotgun (WGS) entry which is preliminary data.</text>
</comment>
<dbReference type="SUPFAM" id="SSF52129">
    <property type="entry name" value="Caspase-like"/>
    <property type="match status" value="1"/>
</dbReference>
<dbReference type="InterPro" id="IPR002138">
    <property type="entry name" value="Pept_C14_p10"/>
</dbReference>
<dbReference type="GO" id="GO:0004197">
    <property type="term" value="F:cysteine-type endopeptidase activity"/>
    <property type="evidence" value="ECO:0007669"/>
    <property type="project" value="InterPro"/>
</dbReference>
<sequence>MESQVEFPTENKDGRETHIDQNENLADNIDALSLGRTRRKEDSERLVANMTTSASCKQYNMCHAKRGQAVIFTHRDYSPGGPTPRPCATHDTEICKIAFEALGFEVEVYLNRDMYNFNATLSRIASRDHTNCDALVVVFMSHGCEEKNKEYLWLYDRKIENAELWKAFTADNCPTLAGKPKLFFIQACRGDKVDKGVILKQKKGLPVMTDAKVEEDYTIPLHADMLIMWASYPGMFAFKSGRKGMNGSVFLHYLNKVLMRDHENDDLSTMLLTVTREVATHFESVSDKEILHKNKQIPYTVSTLMRKIVFN</sequence>
<dbReference type="InterPro" id="IPR011600">
    <property type="entry name" value="Pept_C14_caspase"/>
</dbReference>
<proteinExistence type="inferred from homology"/>
<dbReference type="GO" id="GO:0006915">
    <property type="term" value="P:apoptotic process"/>
    <property type="evidence" value="ECO:0007669"/>
    <property type="project" value="TreeGrafter"/>
</dbReference>
<feature type="domain" description="Caspase family p20" evidence="5">
    <location>
        <begin position="65"/>
        <end position="192"/>
    </location>
</feature>
<comment type="similarity">
    <text evidence="1 2">Belongs to the peptidase C14A family.</text>
</comment>
<dbReference type="InterPro" id="IPR015917">
    <property type="entry name" value="Pept_C14A"/>
</dbReference>
<accession>A0AAV2SGQ7</accession>
<dbReference type="GO" id="GO:0006508">
    <property type="term" value="P:proteolysis"/>
    <property type="evidence" value="ECO:0007669"/>
    <property type="project" value="InterPro"/>
</dbReference>
<gene>
    <name evidence="6" type="ORF">MNOR_LOCUS35440</name>
</gene>
<dbReference type="Gene3D" id="3.40.50.1460">
    <property type="match status" value="1"/>
</dbReference>
<evidence type="ECO:0000259" key="5">
    <source>
        <dbReference type="PROSITE" id="PS50208"/>
    </source>
</evidence>
<evidence type="ECO:0000259" key="4">
    <source>
        <dbReference type="PROSITE" id="PS50207"/>
    </source>
</evidence>